<accession>A0ABM7R8Z8</accession>
<evidence type="ECO:0000313" key="2">
    <source>
        <dbReference type="Proteomes" id="UP000825066"/>
    </source>
</evidence>
<protein>
    <submittedName>
        <fullName evidence="1">Uncharacterized protein</fullName>
    </submittedName>
</protein>
<name>A0ABM7R8Z8_9GAMM</name>
<proteinExistence type="predicted"/>
<dbReference type="Proteomes" id="UP000825066">
    <property type="component" value="Chromosome"/>
</dbReference>
<organism evidence="1 2">
    <name type="scientific">Stenotrophomonas pavanii</name>
    <dbReference type="NCBI Taxonomy" id="487698"/>
    <lineage>
        <taxon>Bacteria</taxon>
        <taxon>Pseudomonadati</taxon>
        <taxon>Pseudomonadota</taxon>
        <taxon>Gammaproteobacteria</taxon>
        <taxon>Lysobacterales</taxon>
        <taxon>Lysobacteraceae</taxon>
        <taxon>Stenotrophomonas</taxon>
    </lineage>
</organism>
<evidence type="ECO:0000313" key="1">
    <source>
        <dbReference type="EMBL" id="BCX45908.1"/>
    </source>
</evidence>
<gene>
    <name evidence="1" type="ORF">STNY_R41330</name>
</gene>
<dbReference type="RefSeq" id="WP_130768297.1">
    <property type="nucleotide sequence ID" value="NZ_AP024684.1"/>
</dbReference>
<sequence>MGSKKYGLRISDDDGNMMIEVGSHVVAELPGFAEAIGTIASNWAQAEVNLYCLIAVLMNTTPELAEKKAASYAIAKSATAGARRIAAEHLTGSELQGVNEALDSLDAVRPLRNRVQHDTWGRKSMDSGRLYRIHRNQYLAFTLKLLDVQKMIGTPAEAGAKESAWNFVEEISEGYSISELERIAEDIDAASKLLLGAMFVIRARQLRTSPQVWPCET</sequence>
<reference evidence="1 2" key="1">
    <citation type="submission" date="2021-05" db="EMBL/GenBank/DDBJ databases">
        <title>Complete Genome Sequence of Stenotrophomonas pavanii strain Y.</title>
        <authorList>
            <person name="Dohra H."/>
            <person name="Mohad Din A.R.J."/>
            <person name="Suzuki K."/>
            <person name="Fatma A."/>
            <person name="Honjyo M."/>
            <person name="Nishimura T."/>
            <person name="Moriuch R."/>
            <person name="Masuda K."/>
            <person name="Minoura A."/>
            <person name="Tashiro Y."/>
            <person name="Futamata H."/>
        </authorList>
    </citation>
    <scope>NUCLEOTIDE SEQUENCE [LARGE SCALE GENOMIC DNA]</scope>
    <source>
        <strain evidence="2">Y</strain>
    </source>
</reference>
<keyword evidence="2" id="KW-1185">Reference proteome</keyword>
<dbReference type="EMBL" id="AP024684">
    <property type="protein sequence ID" value="BCX45908.1"/>
    <property type="molecule type" value="Genomic_DNA"/>
</dbReference>